<dbReference type="PANTHER" id="PTHR25462:SF296">
    <property type="entry name" value="MEIOTIC P26, ISOFORM F"/>
    <property type="match status" value="1"/>
</dbReference>
<dbReference type="Gene3D" id="3.30.160.60">
    <property type="entry name" value="Classic Zinc Finger"/>
    <property type="match status" value="1"/>
</dbReference>
<accession>A0A6J8ED59</accession>
<evidence type="ECO:0000313" key="2">
    <source>
        <dbReference type="EMBL" id="CAC5418594.1"/>
    </source>
</evidence>
<name>A0A6J8ED59_MYTCO</name>
<dbReference type="AlphaFoldDB" id="A0A6J8ED59"/>
<dbReference type="PANTHER" id="PTHR25462">
    <property type="entry name" value="BONUS, ISOFORM C-RELATED"/>
    <property type="match status" value="1"/>
</dbReference>
<reference evidence="2 3" key="1">
    <citation type="submission" date="2020-06" db="EMBL/GenBank/DDBJ databases">
        <authorList>
            <person name="Li R."/>
            <person name="Bekaert M."/>
        </authorList>
    </citation>
    <scope>NUCLEOTIDE SEQUENCE [LARGE SCALE GENOMIC DNA]</scope>
    <source>
        <strain evidence="3">wild</strain>
    </source>
</reference>
<keyword evidence="1" id="KW-0175">Coiled coil</keyword>
<dbReference type="InterPro" id="IPR047153">
    <property type="entry name" value="TRIM45/56/19-like"/>
</dbReference>
<feature type="coiled-coil region" evidence="1">
    <location>
        <begin position="81"/>
        <end position="115"/>
    </location>
</feature>
<gene>
    <name evidence="2" type="ORF">MCOR_51019</name>
</gene>
<evidence type="ECO:0008006" key="4">
    <source>
        <dbReference type="Google" id="ProtNLM"/>
    </source>
</evidence>
<dbReference type="EMBL" id="CACVKT020008931">
    <property type="protein sequence ID" value="CAC5418594.1"/>
    <property type="molecule type" value="Genomic_DNA"/>
</dbReference>
<keyword evidence="3" id="KW-1185">Reference proteome</keyword>
<organism evidence="2 3">
    <name type="scientific">Mytilus coruscus</name>
    <name type="common">Sea mussel</name>
    <dbReference type="NCBI Taxonomy" id="42192"/>
    <lineage>
        <taxon>Eukaryota</taxon>
        <taxon>Metazoa</taxon>
        <taxon>Spiralia</taxon>
        <taxon>Lophotrochozoa</taxon>
        <taxon>Mollusca</taxon>
        <taxon>Bivalvia</taxon>
        <taxon>Autobranchia</taxon>
        <taxon>Pteriomorphia</taxon>
        <taxon>Mytilida</taxon>
        <taxon>Mytiloidea</taxon>
        <taxon>Mytilidae</taxon>
        <taxon>Mytilinae</taxon>
        <taxon>Mytilus</taxon>
    </lineage>
</organism>
<evidence type="ECO:0000313" key="3">
    <source>
        <dbReference type="Proteomes" id="UP000507470"/>
    </source>
</evidence>
<dbReference type="OrthoDB" id="6123807at2759"/>
<dbReference type="Proteomes" id="UP000507470">
    <property type="component" value="Unassembled WGS sequence"/>
</dbReference>
<proteinExistence type="predicted"/>
<protein>
    <recommendedName>
        <fullName evidence="4">B box-type domain-containing protein</fullName>
    </recommendedName>
</protein>
<sequence>MASSKSIQRAQIHLKFKKAKDHKIITGRHGDDSGQILDFSDISCKDHSGQVCCLFCKTCDCLVCPTGVTKTHKTHELVEIEKAFRMRMEVLKNRKEKLEKQHADLIKKKEILNALKEANKLSIGQTQKDILKQKQIWKETAEQCAEELGSEINKQWKLKEAAIKTESSKVKHFEEHLTDKLQLIEYMNISMDVTKFFEDTKSFDDVKEMPNINLNHSQLTSFVPGQIHQSIFGSIPNEIHKDKIIRIKAIKEYTTELSLVANIIQCSENTFWIHDPLNPNIIQKVTLRPDITIKVLSRINEYAYLTALTRNGHLLISDLTSYLKILIGNENELITSTYNVMPFILKPIHINRENQLIVGAIKKFPIDYSVPGGGLVIVMDMDGNHQAMYEFDRNHEPLFKNPIHITTTNNGNIFIIDRITEDHIRRIVILEKEQEYLYRPS</sequence>
<dbReference type="SUPFAM" id="SSF57845">
    <property type="entry name" value="B-box zinc-binding domain"/>
    <property type="match status" value="1"/>
</dbReference>
<evidence type="ECO:0000256" key="1">
    <source>
        <dbReference type="SAM" id="Coils"/>
    </source>
</evidence>